<feature type="domain" description="Tripartite ATP-independent periplasmic transporters DctQ component" evidence="10">
    <location>
        <begin position="20"/>
        <end position="144"/>
    </location>
</feature>
<feature type="transmembrane region" description="Helical" evidence="9">
    <location>
        <begin position="83"/>
        <end position="109"/>
    </location>
</feature>
<dbReference type="GO" id="GO:0015740">
    <property type="term" value="P:C4-dicarboxylate transport"/>
    <property type="evidence" value="ECO:0007669"/>
    <property type="project" value="TreeGrafter"/>
</dbReference>
<keyword evidence="6 9" id="KW-1133">Transmembrane helix</keyword>
<feature type="transmembrane region" description="Helical" evidence="9">
    <location>
        <begin position="12"/>
        <end position="29"/>
    </location>
</feature>
<reference evidence="11" key="1">
    <citation type="submission" date="2021-06" db="EMBL/GenBank/DDBJ databases">
        <title>44 bacteria genomes isolated from Dapeng, Shenzhen.</title>
        <authorList>
            <person name="Zheng W."/>
            <person name="Yu S."/>
            <person name="Huang Y."/>
        </authorList>
    </citation>
    <scope>NUCLEOTIDE SEQUENCE</scope>
    <source>
        <strain evidence="11">DP5N28-2</strain>
    </source>
</reference>
<protein>
    <submittedName>
        <fullName evidence="11">TRAP transporter small permease</fullName>
    </submittedName>
</protein>
<evidence type="ECO:0000256" key="7">
    <source>
        <dbReference type="ARBA" id="ARBA00023136"/>
    </source>
</evidence>
<keyword evidence="7 9" id="KW-0472">Membrane</keyword>
<dbReference type="AlphaFoldDB" id="A0A953HMQ7"/>
<sequence>MISVLNKVTENILVGVFFVMTLSVVWQVMSRYLFNISASWTEELARFCLMWLAVLGAAYITGKRGHIEIDYFFDKFSPSQKRRLDYFVETLILIFAVVILIIGGAYLMYMTFYLEQKSPALQVPLGLVYCILPISGALMVVYTIDYMKQIKNINYSINES</sequence>
<keyword evidence="2" id="KW-0813">Transport</keyword>
<dbReference type="PANTHER" id="PTHR35011:SF2">
    <property type="entry name" value="2,3-DIKETO-L-GULONATE TRAP TRANSPORTER SMALL PERMEASE PROTEIN YIAM"/>
    <property type="match status" value="1"/>
</dbReference>
<evidence type="ECO:0000313" key="11">
    <source>
        <dbReference type="EMBL" id="MBY5958824.1"/>
    </source>
</evidence>
<dbReference type="Pfam" id="PF04290">
    <property type="entry name" value="DctQ"/>
    <property type="match status" value="1"/>
</dbReference>
<keyword evidence="3" id="KW-1003">Cell membrane</keyword>
<accession>A0A953HMQ7</accession>
<evidence type="ECO:0000259" key="10">
    <source>
        <dbReference type="Pfam" id="PF04290"/>
    </source>
</evidence>
<dbReference type="InterPro" id="IPR055348">
    <property type="entry name" value="DctQ"/>
</dbReference>
<comment type="caution">
    <text evidence="11">The sequence shown here is derived from an EMBL/GenBank/DDBJ whole genome shotgun (WGS) entry which is preliminary data.</text>
</comment>
<evidence type="ECO:0000256" key="5">
    <source>
        <dbReference type="ARBA" id="ARBA00022692"/>
    </source>
</evidence>
<evidence type="ECO:0000256" key="8">
    <source>
        <dbReference type="ARBA" id="ARBA00038436"/>
    </source>
</evidence>
<gene>
    <name evidence="11" type="ORF">KUV50_11800</name>
</gene>
<evidence type="ECO:0000256" key="1">
    <source>
        <dbReference type="ARBA" id="ARBA00004429"/>
    </source>
</evidence>
<comment type="subcellular location">
    <subcellularLocation>
        <location evidence="1">Cell inner membrane</location>
        <topology evidence="1">Multi-pass membrane protein</topology>
    </subcellularLocation>
</comment>
<dbReference type="GO" id="GO:0022857">
    <property type="term" value="F:transmembrane transporter activity"/>
    <property type="evidence" value="ECO:0007669"/>
    <property type="project" value="TreeGrafter"/>
</dbReference>
<feature type="transmembrane region" description="Helical" evidence="9">
    <location>
        <begin position="121"/>
        <end position="144"/>
    </location>
</feature>
<dbReference type="EMBL" id="JAHVHU010000010">
    <property type="protein sequence ID" value="MBY5958824.1"/>
    <property type="molecule type" value="Genomic_DNA"/>
</dbReference>
<keyword evidence="5 9" id="KW-0812">Transmembrane</keyword>
<keyword evidence="12" id="KW-1185">Reference proteome</keyword>
<name>A0A953HMQ7_9BACT</name>
<proteinExistence type="inferred from homology"/>
<evidence type="ECO:0000256" key="2">
    <source>
        <dbReference type="ARBA" id="ARBA00022448"/>
    </source>
</evidence>
<evidence type="ECO:0000256" key="6">
    <source>
        <dbReference type="ARBA" id="ARBA00022989"/>
    </source>
</evidence>
<keyword evidence="4" id="KW-0997">Cell inner membrane</keyword>
<evidence type="ECO:0000256" key="3">
    <source>
        <dbReference type="ARBA" id="ARBA00022475"/>
    </source>
</evidence>
<dbReference type="InterPro" id="IPR007387">
    <property type="entry name" value="TRAP_DctQ"/>
</dbReference>
<evidence type="ECO:0000256" key="9">
    <source>
        <dbReference type="SAM" id="Phobius"/>
    </source>
</evidence>
<organism evidence="11 12">
    <name type="scientific">Membranihabitans marinus</name>
    <dbReference type="NCBI Taxonomy" id="1227546"/>
    <lineage>
        <taxon>Bacteria</taxon>
        <taxon>Pseudomonadati</taxon>
        <taxon>Bacteroidota</taxon>
        <taxon>Saprospiria</taxon>
        <taxon>Saprospirales</taxon>
        <taxon>Saprospiraceae</taxon>
        <taxon>Membranihabitans</taxon>
    </lineage>
</organism>
<evidence type="ECO:0000256" key="4">
    <source>
        <dbReference type="ARBA" id="ARBA00022519"/>
    </source>
</evidence>
<feature type="transmembrane region" description="Helical" evidence="9">
    <location>
        <begin position="44"/>
        <end position="62"/>
    </location>
</feature>
<comment type="similarity">
    <text evidence="8">Belongs to the TRAP transporter small permease family.</text>
</comment>
<dbReference type="PANTHER" id="PTHR35011">
    <property type="entry name" value="2,3-DIKETO-L-GULONATE TRAP TRANSPORTER SMALL PERMEASE PROTEIN YIAM"/>
    <property type="match status" value="1"/>
</dbReference>
<dbReference type="RefSeq" id="WP_222580360.1">
    <property type="nucleotide sequence ID" value="NZ_JAHVHU010000010.1"/>
</dbReference>
<dbReference type="Proteomes" id="UP000753961">
    <property type="component" value="Unassembled WGS sequence"/>
</dbReference>
<evidence type="ECO:0000313" key="12">
    <source>
        <dbReference type="Proteomes" id="UP000753961"/>
    </source>
</evidence>
<dbReference type="GO" id="GO:0005886">
    <property type="term" value="C:plasma membrane"/>
    <property type="evidence" value="ECO:0007669"/>
    <property type="project" value="UniProtKB-SubCell"/>
</dbReference>